<keyword evidence="3" id="KW-1185">Reference proteome</keyword>
<name>A0AAV7W4W4_PLEWA</name>
<sequence length="115" mass="12795">MRELWVPGVEPQPSAHGVPPKYPGTGGRKGGRGQREGLKWSRTSHADERQRYQTRGDQSPQHPEGPRQISEANDPYWQDIADSHSIEGPEAQYPGMPAPEWRGRGAPGECLRDNS</sequence>
<proteinExistence type="predicted"/>
<dbReference type="AlphaFoldDB" id="A0AAV7W4W4"/>
<organism evidence="2 3">
    <name type="scientific">Pleurodeles waltl</name>
    <name type="common">Iberian ribbed newt</name>
    <dbReference type="NCBI Taxonomy" id="8319"/>
    <lineage>
        <taxon>Eukaryota</taxon>
        <taxon>Metazoa</taxon>
        <taxon>Chordata</taxon>
        <taxon>Craniata</taxon>
        <taxon>Vertebrata</taxon>
        <taxon>Euteleostomi</taxon>
        <taxon>Amphibia</taxon>
        <taxon>Batrachia</taxon>
        <taxon>Caudata</taxon>
        <taxon>Salamandroidea</taxon>
        <taxon>Salamandridae</taxon>
        <taxon>Pleurodelinae</taxon>
        <taxon>Pleurodeles</taxon>
    </lineage>
</organism>
<evidence type="ECO:0000313" key="3">
    <source>
        <dbReference type="Proteomes" id="UP001066276"/>
    </source>
</evidence>
<accession>A0AAV7W4W4</accession>
<comment type="caution">
    <text evidence="2">The sequence shown here is derived from an EMBL/GenBank/DDBJ whole genome shotgun (WGS) entry which is preliminary data.</text>
</comment>
<reference evidence="2" key="1">
    <citation type="journal article" date="2022" name="bioRxiv">
        <title>Sequencing and chromosome-scale assembly of the giantPleurodeles waltlgenome.</title>
        <authorList>
            <person name="Brown T."/>
            <person name="Elewa A."/>
            <person name="Iarovenko S."/>
            <person name="Subramanian E."/>
            <person name="Araus A.J."/>
            <person name="Petzold A."/>
            <person name="Susuki M."/>
            <person name="Suzuki K.-i.T."/>
            <person name="Hayashi T."/>
            <person name="Toyoda A."/>
            <person name="Oliveira C."/>
            <person name="Osipova E."/>
            <person name="Leigh N.D."/>
            <person name="Simon A."/>
            <person name="Yun M.H."/>
        </authorList>
    </citation>
    <scope>NUCLEOTIDE SEQUENCE</scope>
    <source>
        <strain evidence="2">20211129_DDA</strain>
        <tissue evidence="2">Liver</tissue>
    </source>
</reference>
<feature type="region of interest" description="Disordered" evidence="1">
    <location>
        <begin position="1"/>
        <end position="115"/>
    </location>
</feature>
<gene>
    <name evidence="2" type="ORF">NDU88_004392</name>
</gene>
<dbReference type="EMBL" id="JANPWB010000002">
    <property type="protein sequence ID" value="KAJ1209013.1"/>
    <property type="molecule type" value="Genomic_DNA"/>
</dbReference>
<evidence type="ECO:0000313" key="2">
    <source>
        <dbReference type="EMBL" id="KAJ1209013.1"/>
    </source>
</evidence>
<dbReference type="Proteomes" id="UP001066276">
    <property type="component" value="Chromosome 1_2"/>
</dbReference>
<protein>
    <submittedName>
        <fullName evidence="2">Uncharacterized protein</fullName>
    </submittedName>
</protein>
<feature type="compositionally biased region" description="Basic and acidic residues" evidence="1">
    <location>
        <begin position="33"/>
        <end position="51"/>
    </location>
</feature>
<evidence type="ECO:0000256" key="1">
    <source>
        <dbReference type="SAM" id="MobiDB-lite"/>
    </source>
</evidence>